<dbReference type="EMBL" id="CP013987">
    <property type="protein sequence ID" value="ALZ85058.1"/>
    <property type="molecule type" value="Genomic_DNA"/>
</dbReference>
<dbReference type="GO" id="GO:0016857">
    <property type="term" value="F:racemase and epimerase activity, acting on carbohydrates and derivatives"/>
    <property type="evidence" value="ECO:0007669"/>
    <property type="project" value="InterPro"/>
</dbReference>
<accession>A0A0U4WI49</accession>
<evidence type="ECO:0000313" key="2">
    <source>
        <dbReference type="Proteomes" id="UP000064137"/>
    </source>
</evidence>
<dbReference type="RefSeq" id="WP_059315228.1">
    <property type="nucleotide sequence ID" value="NZ_CP013987.1"/>
</dbReference>
<dbReference type="Proteomes" id="UP000064137">
    <property type="component" value="Chromosome"/>
</dbReference>
<dbReference type="InterPro" id="IPR008000">
    <property type="entry name" value="Rham/fucose_mutarotase"/>
</dbReference>
<dbReference type="PANTHER" id="PTHR43239:SF1">
    <property type="entry name" value="UPF0734 PROTEIN DDB_G0273871_DDB_G0273177"/>
    <property type="match status" value="1"/>
</dbReference>
<dbReference type="InterPro" id="IPR052996">
    <property type="entry name" value="Carb_Metab_Mutarotase"/>
</dbReference>
<dbReference type="OrthoDB" id="7272712at2"/>
<evidence type="ECO:0008006" key="3">
    <source>
        <dbReference type="Google" id="ProtNLM"/>
    </source>
</evidence>
<dbReference type="PANTHER" id="PTHR43239">
    <property type="entry name" value="UPF0734 PROTEIN DDB_G0273871/DDB_G0273177"/>
    <property type="match status" value="1"/>
</dbReference>
<protein>
    <recommendedName>
        <fullName evidence="3">L-rhamnose mutarotase</fullName>
    </recommendedName>
</protein>
<dbReference type="Gene3D" id="3.30.70.100">
    <property type="match status" value="1"/>
</dbReference>
<evidence type="ECO:0000313" key="1">
    <source>
        <dbReference type="EMBL" id="ALZ85058.1"/>
    </source>
</evidence>
<dbReference type="InterPro" id="IPR011008">
    <property type="entry name" value="Dimeric_a/b-barrel"/>
</dbReference>
<dbReference type="KEGG" id="por:APT59_12970"/>
<proteinExistence type="predicted"/>
<dbReference type="SUPFAM" id="SSF54909">
    <property type="entry name" value="Dimeric alpha+beta barrel"/>
    <property type="match status" value="1"/>
</dbReference>
<name>A0A0U4WI49_9PSED</name>
<dbReference type="AlphaFoldDB" id="A0A0U4WI49"/>
<reference evidence="1 2" key="1">
    <citation type="submission" date="2016-01" db="EMBL/GenBank/DDBJ databases">
        <title>Annotation of Pseudomonas oryzihabitans USDA-ARS-USMARC-56511.</title>
        <authorList>
            <person name="Harhay G.P."/>
            <person name="Harhay D.M."/>
            <person name="Smith T.P.L."/>
            <person name="Bono J.L."/>
            <person name="Heaton M.P."/>
            <person name="Clawson M.L."/>
            <person name="Chitko-Mckown C.G."/>
            <person name="Capik S.F."/>
            <person name="DeDonder K.D."/>
            <person name="Apley M.D."/>
            <person name="Lubbers B.V."/>
            <person name="White B.J."/>
            <person name="Larson R.L."/>
        </authorList>
    </citation>
    <scope>NUCLEOTIDE SEQUENCE [LARGE SCALE GENOMIC DNA]</scope>
    <source>
        <strain evidence="1 2">USDA-ARS-USMARC-56511</strain>
    </source>
</reference>
<dbReference type="Pfam" id="PF05336">
    <property type="entry name" value="rhaM"/>
    <property type="match status" value="1"/>
</dbReference>
<sequence>MTRYCLLLDLRDDPALIAEYERQHAAVWPEVIAHLREAGVVNMTIWRLGCRLTMLLEAGPDFSFARMQALEQRNPRIQEWETLMARYQLSSPEAGSEKWQLATPLFELAALP</sequence>
<gene>
    <name evidence="1" type="ORF">APT59_12970</name>
</gene>
<organism evidence="1 2">
    <name type="scientific">Pseudomonas oryzihabitans</name>
    <dbReference type="NCBI Taxonomy" id="47885"/>
    <lineage>
        <taxon>Bacteria</taxon>
        <taxon>Pseudomonadati</taxon>
        <taxon>Pseudomonadota</taxon>
        <taxon>Gammaproteobacteria</taxon>
        <taxon>Pseudomonadales</taxon>
        <taxon>Pseudomonadaceae</taxon>
        <taxon>Pseudomonas</taxon>
    </lineage>
</organism>